<feature type="region of interest" description="Disordered" evidence="1">
    <location>
        <begin position="21"/>
        <end position="65"/>
    </location>
</feature>
<dbReference type="VEuPathDB" id="ToxoDB:EPH_0022880"/>
<reference evidence="2" key="2">
    <citation type="submission" date="2013-10" db="EMBL/GenBank/DDBJ databases">
        <authorList>
            <person name="Aslett M."/>
        </authorList>
    </citation>
    <scope>NUCLEOTIDE SEQUENCE [LARGE SCALE GENOMIC DNA]</scope>
    <source>
        <strain evidence="2">Houghton</strain>
    </source>
</reference>
<evidence type="ECO:0000313" key="2">
    <source>
        <dbReference type="EMBL" id="CDI86953.1"/>
    </source>
</evidence>
<organism evidence="2 3">
    <name type="scientific">Eimeria praecox</name>
    <dbReference type="NCBI Taxonomy" id="51316"/>
    <lineage>
        <taxon>Eukaryota</taxon>
        <taxon>Sar</taxon>
        <taxon>Alveolata</taxon>
        <taxon>Apicomplexa</taxon>
        <taxon>Conoidasida</taxon>
        <taxon>Coccidia</taxon>
        <taxon>Eucoccidiorida</taxon>
        <taxon>Eimeriorina</taxon>
        <taxon>Eimeriidae</taxon>
        <taxon>Eimeria</taxon>
    </lineage>
</organism>
<keyword evidence="3" id="KW-1185">Reference proteome</keyword>
<accession>U6H632</accession>
<proteinExistence type="predicted"/>
<reference evidence="2" key="1">
    <citation type="submission" date="2013-10" db="EMBL/GenBank/DDBJ databases">
        <title>Genomic analysis of the causative agents of coccidiosis in chickens.</title>
        <authorList>
            <person name="Reid A.J."/>
            <person name="Blake D."/>
            <person name="Billington K."/>
            <person name="Browne H."/>
            <person name="Dunn M."/>
            <person name="Hung S."/>
            <person name="Kawahara F."/>
            <person name="Miranda-Saavedra D."/>
            <person name="Mourier T."/>
            <person name="Nagra H."/>
            <person name="Otto T.D."/>
            <person name="Rawlings N."/>
            <person name="Sanchez A."/>
            <person name="Sanders M."/>
            <person name="Subramaniam C."/>
            <person name="Tay Y."/>
            <person name="Dear P."/>
            <person name="Doerig C."/>
            <person name="Gruber A."/>
            <person name="Parkinson J."/>
            <person name="Shirley M."/>
            <person name="Wan K.L."/>
            <person name="Berriman M."/>
            <person name="Tomley F."/>
            <person name="Pain A."/>
        </authorList>
    </citation>
    <scope>NUCLEOTIDE SEQUENCE [LARGE SCALE GENOMIC DNA]</scope>
    <source>
        <strain evidence="2">Houghton</strain>
    </source>
</reference>
<name>U6H632_9EIME</name>
<dbReference type="AlphaFoldDB" id="U6H632"/>
<dbReference type="OrthoDB" id="346242at2759"/>
<evidence type="ECO:0000256" key="1">
    <source>
        <dbReference type="SAM" id="MobiDB-lite"/>
    </source>
</evidence>
<gene>
    <name evidence="2" type="ORF">EPH_0022880</name>
</gene>
<protein>
    <submittedName>
        <fullName evidence="2">Uncharacterized protein</fullName>
    </submittedName>
</protein>
<dbReference type="Proteomes" id="UP000018201">
    <property type="component" value="Unassembled WGS sequence"/>
</dbReference>
<sequence length="345" mass="37731">MQTLLESLLLLKESCQRVARRSLHQDTPASSSALPRVPREHASDPPAESKAVSVDTPTGSGVPWPADILERARRELSADNSSSISSLKGHLGGGPLREPSSFISVSEFQQQLQANDVRALWRRVKRAISWPFTGAAAAADASYGALDGAPRGTYSSPIVYRRYVDGMTAAHHYPSRLLPPHQATKLPPLFVVTPFDLQEESRQSVQTQGFRLRGRVVHSPSPGKMLPKISVGVNQFLSLTLLLQGGAPGALQGPIGGPQDTREAALRLLAEEYEYRCALLRRRAVDNILFGAFLGYSGRWGQEEIDAFKRKERAKFVSLLLVDKAARVRWHATGSPTEEAVSLLL</sequence>
<evidence type="ECO:0000313" key="3">
    <source>
        <dbReference type="Proteomes" id="UP000018201"/>
    </source>
</evidence>
<dbReference type="EMBL" id="HG696375">
    <property type="protein sequence ID" value="CDI86953.1"/>
    <property type="molecule type" value="Genomic_DNA"/>
</dbReference>